<dbReference type="EMBL" id="JYNZ01000002">
    <property type="protein sequence ID" value="KXK27475.1"/>
    <property type="molecule type" value="Genomic_DNA"/>
</dbReference>
<evidence type="ECO:0000256" key="4">
    <source>
        <dbReference type="ARBA" id="ARBA00023163"/>
    </source>
</evidence>
<dbReference type="PANTHER" id="PTHR34824:SF1">
    <property type="entry name" value="HEAT-INDUCIBLE TRANSCRIPTION REPRESSOR HRCA"/>
    <property type="match status" value="1"/>
</dbReference>
<dbReference type="SUPFAM" id="SSF46785">
    <property type="entry name" value="Winged helix' DNA-binding domain"/>
    <property type="match status" value="1"/>
</dbReference>
<dbReference type="Gene3D" id="1.10.10.10">
    <property type="entry name" value="Winged helix-like DNA-binding domain superfamily/Winged helix DNA-binding domain"/>
    <property type="match status" value="1"/>
</dbReference>
<dbReference type="InterPro" id="IPR029016">
    <property type="entry name" value="GAF-like_dom_sf"/>
</dbReference>
<dbReference type="PANTHER" id="PTHR34824">
    <property type="entry name" value="HEAT-INDUCIBLE TRANSCRIPTION REPRESSOR HRCA"/>
    <property type="match status" value="1"/>
</dbReference>
<organism evidence="6 7">
    <name type="scientific">candidate division WS6 bacterium OLB20</name>
    <dbReference type="NCBI Taxonomy" id="1617426"/>
    <lineage>
        <taxon>Bacteria</taxon>
        <taxon>Candidatus Dojkabacteria</taxon>
    </lineage>
</organism>
<evidence type="ECO:0000256" key="1">
    <source>
        <dbReference type="ARBA" id="ARBA00022491"/>
    </source>
</evidence>
<dbReference type="InterPro" id="IPR036390">
    <property type="entry name" value="WH_DNA-bd_sf"/>
</dbReference>
<evidence type="ECO:0000259" key="5">
    <source>
        <dbReference type="Pfam" id="PF01628"/>
    </source>
</evidence>
<dbReference type="Gene3D" id="3.30.450.40">
    <property type="match status" value="1"/>
</dbReference>
<dbReference type="PATRIC" id="fig|1617426.3.peg.352"/>
<dbReference type="GO" id="GO:0003677">
    <property type="term" value="F:DNA binding"/>
    <property type="evidence" value="ECO:0007669"/>
    <property type="project" value="InterPro"/>
</dbReference>
<dbReference type="SUPFAM" id="SSF55781">
    <property type="entry name" value="GAF domain-like"/>
    <property type="match status" value="1"/>
</dbReference>
<keyword evidence="4" id="KW-0804">Transcription</keyword>
<sequence>MTPRQSKLLKAIIDEFIQSAEAVGSVNLASKYRLGVSPATIRNEMAELVKQGYLEKPHSSSGRVPTNMGFKFFIDRLLSDLEELEVKERASIREELFQARFDSDSLIYRALQHLAAQTGNLAVFSMESRAYYNGFSYLISKPDYAGKEELRDIFAVIEDNSLLRKMFNRYRGDKQIRILIGEDTGHGIFSDTTMLFSPVKLHGGKDGYLALVGPNRMNYARNIPLLEFIATNLSQVVSGW</sequence>
<evidence type="ECO:0000256" key="2">
    <source>
        <dbReference type="ARBA" id="ARBA00023015"/>
    </source>
</evidence>
<name>A0A136M0Q5_9BACT</name>
<feature type="domain" description="Heat-inducible transcription repressor HrcA C-terminal" evidence="5">
    <location>
        <begin position="81"/>
        <end position="223"/>
    </location>
</feature>
<keyword evidence="3" id="KW-0346">Stress response</keyword>
<dbReference type="InterPro" id="IPR036388">
    <property type="entry name" value="WH-like_DNA-bd_sf"/>
</dbReference>
<evidence type="ECO:0000313" key="6">
    <source>
        <dbReference type="EMBL" id="KXK27475.1"/>
    </source>
</evidence>
<dbReference type="Pfam" id="PF01628">
    <property type="entry name" value="HrcA"/>
    <property type="match status" value="1"/>
</dbReference>
<dbReference type="Proteomes" id="UP000070457">
    <property type="component" value="Unassembled WGS sequence"/>
</dbReference>
<proteinExistence type="predicted"/>
<accession>A0A136M0Q5</accession>
<gene>
    <name evidence="6" type="primary">hrcA</name>
    <name evidence="6" type="ORF">TR69_WS6001000352</name>
</gene>
<protein>
    <submittedName>
        <fullName evidence="6">Heat-inducible transcription repressor HrcA</fullName>
    </submittedName>
</protein>
<keyword evidence="2" id="KW-0805">Transcription regulation</keyword>
<dbReference type="GO" id="GO:0045892">
    <property type="term" value="P:negative regulation of DNA-templated transcription"/>
    <property type="evidence" value="ECO:0007669"/>
    <property type="project" value="TreeGrafter"/>
</dbReference>
<comment type="caution">
    <text evidence="6">The sequence shown here is derived from an EMBL/GenBank/DDBJ whole genome shotgun (WGS) entry which is preliminary data.</text>
</comment>
<dbReference type="InterPro" id="IPR002571">
    <property type="entry name" value="HrcA"/>
</dbReference>
<dbReference type="AlphaFoldDB" id="A0A136M0Q5"/>
<keyword evidence="1" id="KW-0678">Repressor</keyword>
<evidence type="ECO:0000256" key="3">
    <source>
        <dbReference type="ARBA" id="ARBA00023016"/>
    </source>
</evidence>
<dbReference type="STRING" id="1617426.TR69_WS6001000352"/>
<reference evidence="6 7" key="1">
    <citation type="submission" date="2015-02" db="EMBL/GenBank/DDBJ databases">
        <title>Improved understanding of the partial-nitritation anammox process through 23 genomes representing the majority of the microbial community.</title>
        <authorList>
            <person name="Speth D.R."/>
            <person name="In T Zandt M."/>
            <person name="Guerrero Cruz S."/>
            <person name="Jetten M.S."/>
            <person name="Dutilh B.E."/>
        </authorList>
    </citation>
    <scope>NUCLEOTIDE SEQUENCE [LARGE SCALE GENOMIC DNA]</scope>
    <source>
        <strain evidence="6">OLB20</strain>
    </source>
</reference>
<evidence type="ECO:0000313" key="7">
    <source>
        <dbReference type="Proteomes" id="UP000070457"/>
    </source>
</evidence>
<dbReference type="InterPro" id="IPR021153">
    <property type="entry name" value="HrcA_C"/>
</dbReference>